<dbReference type="PROSITE" id="PS51000">
    <property type="entry name" value="HTH_DEOR_2"/>
    <property type="match status" value="1"/>
</dbReference>
<proteinExistence type="predicted"/>
<dbReference type="InterPro" id="IPR014036">
    <property type="entry name" value="DeoR-like_C"/>
</dbReference>
<gene>
    <name evidence="5" type="ORF">KL86PLE_100172</name>
</gene>
<evidence type="ECO:0000256" key="2">
    <source>
        <dbReference type="ARBA" id="ARBA00023125"/>
    </source>
</evidence>
<dbReference type="RefSeq" id="WP_288198989.1">
    <property type="nucleotide sequence ID" value="NZ_LT608334.1"/>
</dbReference>
<dbReference type="PANTHER" id="PTHR30363">
    <property type="entry name" value="HTH-TYPE TRANSCRIPTIONAL REGULATOR SRLR-RELATED"/>
    <property type="match status" value="1"/>
</dbReference>
<evidence type="ECO:0000313" key="5">
    <source>
        <dbReference type="EMBL" id="SCM71420.1"/>
    </source>
</evidence>
<dbReference type="SMART" id="SM01134">
    <property type="entry name" value="DeoRC"/>
    <property type="match status" value="1"/>
</dbReference>
<dbReference type="GO" id="GO:0003677">
    <property type="term" value="F:DNA binding"/>
    <property type="evidence" value="ECO:0007669"/>
    <property type="project" value="UniProtKB-KW"/>
</dbReference>
<evidence type="ECO:0000259" key="4">
    <source>
        <dbReference type="PROSITE" id="PS51000"/>
    </source>
</evidence>
<dbReference type="PRINTS" id="PR00037">
    <property type="entry name" value="HTHLACR"/>
</dbReference>
<dbReference type="Pfam" id="PF08220">
    <property type="entry name" value="HTH_DeoR"/>
    <property type="match status" value="1"/>
</dbReference>
<dbReference type="PROSITE" id="PS00894">
    <property type="entry name" value="HTH_DEOR_1"/>
    <property type="match status" value="1"/>
</dbReference>
<dbReference type="Gene3D" id="3.40.50.1360">
    <property type="match status" value="1"/>
</dbReference>
<evidence type="ECO:0000256" key="1">
    <source>
        <dbReference type="ARBA" id="ARBA00023015"/>
    </source>
</evidence>
<dbReference type="GO" id="GO:0003700">
    <property type="term" value="F:DNA-binding transcription factor activity"/>
    <property type="evidence" value="ECO:0007669"/>
    <property type="project" value="InterPro"/>
</dbReference>
<dbReference type="Gene3D" id="1.10.10.10">
    <property type="entry name" value="Winged helix-like DNA-binding domain superfamily/Winged helix DNA-binding domain"/>
    <property type="match status" value="1"/>
</dbReference>
<sequence length="263" mass="28371">MSGFGRTTMARRARVLDALQKADLVRVPDLASALNVAEVTVRRDLDDLAAQGVVERFHGGARLLARTEQAEPSKLRDGLDARKKRIAEQAATFVRPGDTVMLSGGTTTLAVFREIACMDVRIVTNNAKIVGEINEHMRAELFVLGGEYNRHTRALNGDLTNLTLNEINGTICFLGTNAMSQKAGVTSTIYAAAIVNRLMAKQCENRVVVVADASKIGLTAQFSSLPITSVQRLITDADADPSEIAAYRAAGLQVTLCDIDEDI</sequence>
<keyword evidence="3" id="KW-0804">Transcription</keyword>
<feature type="domain" description="HTH deoR-type" evidence="4">
    <location>
        <begin position="8"/>
        <end position="63"/>
    </location>
</feature>
<dbReference type="PANTHER" id="PTHR30363:SF44">
    <property type="entry name" value="AGA OPERON TRANSCRIPTIONAL REPRESSOR-RELATED"/>
    <property type="match status" value="1"/>
</dbReference>
<dbReference type="SUPFAM" id="SSF46785">
    <property type="entry name" value="Winged helix' DNA-binding domain"/>
    <property type="match status" value="1"/>
</dbReference>
<dbReference type="InterPro" id="IPR036388">
    <property type="entry name" value="WH-like_DNA-bd_sf"/>
</dbReference>
<dbReference type="InterPro" id="IPR018356">
    <property type="entry name" value="Tscrpt_reg_HTH_DeoR_CS"/>
</dbReference>
<dbReference type="AlphaFoldDB" id="A0A212L1L1"/>
<dbReference type="InterPro" id="IPR050313">
    <property type="entry name" value="Carb_Metab_HTH_regulators"/>
</dbReference>
<dbReference type="Pfam" id="PF00455">
    <property type="entry name" value="DeoRC"/>
    <property type="match status" value="1"/>
</dbReference>
<dbReference type="EMBL" id="FMJD01000002">
    <property type="protein sequence ID" value="SCM71420.1"/>
    <property type="molecule type" value="Genomic_DNA"/>
</dbReference>
<dbReference type="InterPro" id="IPR001034">
    <property type="entry name" value="DeoR_HTH"/>
</dbReference>
<dbReference type="SUPFAM" id="SSF100950">
    <property type="entry name" value="NagB/RpiA/CoA transferase-like"/>
    <property type="match status" value="1"/>
</dbReference>
<dbReference type="InterPro" id="IPR037171">
    <property type="entry name" value="NagB/RpiA_transferase-like"/>
</dbReference>
<keyword evidence="1" id="KW-0805">Transcription regulation</keyword>
<accession>A0A212L1L1</accession>
<dbReference type="InterPro" id="IPR036390">
    <property type="entry name" value="WH_DNA-bd_sf"/>
</dbReference>
<reference evidence="5" key="1">
    <citation type="submission" date="2016-08" db="EMBL/GenBank/DDBJ databases">
        <authorList>
            <person name="Seilhamer J.J."/>
        </authorList>
    </citation>
    <scope>NUCLEOTIDE SEQUENCE</scope>
    <source>
        <strain evidence="5">86</strain>
    </source>
</reference>
<dbReference type="SMART" id="SM00420">
    <property type="entry name" value="HTH_DEOR"/>
    <property type="match status" value="1"/>
</dbReference>
<name>A0A212L1L1_9HYPH</name>
<keyword evidence="2" id="KW-0238">DNA-binding</keyword>
<organism evidence="5">
    <name type="scientific">uncultured Pleomorphomonas sp</name>
    <dbReference type="NCBI Taxonomy" id="442121"/>
    <lineage>
        <taxon>Bacteria</taxon>
        <taxon>Pseudomonadati</taxon>
        <taxon>Pseudomonadota</taxon>
        <taxon>Alphaproteobacteria</taxon>
        <taxon>Hyphomicrobiales</taxon>
        <taxon>Pleomorphomonadaceae</taxon>
        <taxon>Pleomorphomonas</taxon>
        <taxon>environmental samples</taxon>
    </lineage>
</organism>
<evidence type="ECO:0000256" key="3">
    <source>
        <dbReference type="ARBA" id="ARBA00023163"/>
    </source>
</evidence>
<protein>
    <submittedName>
        <fullName evidence="5">Putative Galactitol utilization operon repressor</fullName>
    </submittedName>
</protein>